<keyword evidence="1" id="KW-0472">Membrane</keyword>
<comment type="caution">
    <text evidence="2">The sequence shown here is derived from an EMBL/GenBank/DDBJ whole genome shotgun (WGS) entry which is preliminary data.</text>
</comment>
<evidence type="ECO:0000256" key="1">
    <source>
        <dbReference type="SAM" id="Phobius"/>
    </source>
</evidence>
<reference evidence="2" key="1">
    <citation type="submission" date="2015-03" db="EMBL/GenBank/DDBJ databases">
        <title>Metagenome Sequencing of an Archaeal-Dominated Microbial Community from a Hot Spring at the Los Azufres Geothermal Field, Mexico.</title>
        <authorList>
            <person name="Servin-Garciduenas L.E."/>
            <person name="Martinez-Romero E."/>
        </authorList>
    </citation>
    <scope>NUCLEOTIDE SEQUENCE [LARGE SCALE GENOMIC DNA]</scope>
    <source>
        <strain evidence="2">AZ1-454</strain>
    </source>
</reference>
<keyword evidence="1" id="KW-1133">Transmembrane helix</keyword>
<name>A0A0F2LQN2_9CREN</name>
<proteinExistence type="predicted"/>
<dbReference type="EMBL" id="JZWS01000049">
    <property type="protein sequence ID" value="KJR78795.1"/>
    <property type="molecule type" value="Genomic_DNA"/>
</dbReference>
<feature type="transmembrane region" description="Helical" evidence="1">
    <location>
        <begin position="18"/>
        <end position="36"/>
    </location>
</feature>
<reference evidence="3" key="2">
    <citation type="submission" date="2022-05" db="EMBL/GenBank/DDBJ databases">
        <title>Metagenome Sequencing of an Archaeal-Dominated Microbial Community from a Hot Spring at the Los Azufres Geothermal Field, Mexico.</title>
        <authorList>
            <person name="Marin-Paredes R."/>
            <person name="Martinez-Romero E."/>
            <person name="Servin-Garciduenas L.E."/>
        </authorList>
    </citation>
    <scope>NUCLEOTIDE SEQUENCE</scope>
    <source>
        <strain evidence="3">AZ1-454</strain>
    </source>
</reference>
<sequence length="77" mass="8460">MIYFLVVGLVGTFKQKRFFLLTGLSIFTAGYFVILTYESVTNPVFSFVSNGTPDPITLGFVIGSYVVGALIYLASNY</sequence>
<evidence type="ECO:0000313" key="3">
    <source>
        <dbReference type="EMBL" id="MCL7343910.1"/>
    </source>
</evidence>
<dbReference type="AlphaFoldDB" id="A0A0F2LQN2"/>
<accession>A0A0F2LQN2</accession>
<dbReference type="EMBL" id="JZWS02000003">
    <property type="protein sequence ID" value="MCL7343910.1"/>
    <property type="molecule type" value="Genomic_DNA"/>
</dbReference>
<protein>
    <submittedName>
        <fullName evidence="2">Uncharacterized protein</fullName>
    </submittedName>
</protein>
<evidence type="ECO:0000313" key="2">
    <source>
        <dbReference type="EMBL" id="KJR78795.1"/>
    </source>
</evidence>
<feature type="transmembrane region" description="Helical" evidence="1">
    <location>
        <begin position="56"/>
        <end position="74"/>
    </location>
</feature>
<organism evidence="2">
    <name type="scientific">Candidatus Aramenus sulfurataquae</name>
    <dbReference type="NCBI Taxonomy" id="1326980"/>
    <lineage>
        <taxon>Archaea</taxon>
        <taxon>Thermoproteota</taxon>
        <taxon>Thermoprotei</taxon>
        <taxon>Sulfolobales</taxon>
        <taxon>Sulfolobaceae</taxon>
        <taxon>Candidatus Aramenus</taxon>
    </lineage>
</organism>
<gene>
    <name evidence="3" type="ORF">TQ35_004970</name>
    <name evidence="2" type="ORF">TQ35_05315</name>
</gene>
<keyword evidence="1" id="KW-0812">Transmembrane</keyword>